<feature type="transmembrane region" description="Helical" evidence="9">
    <location>
        <begin position="88"/>
        <end position="107"/>
    </location>
</feature>
<sequence length="481" mass="49882">MVTTRSSGAPGARGRFGVRRGAKAPDGRPAGHPGGHPAGHRTRPEAGPAPCSTLPRQRPTRTVAAPAGAGRGQRLAVLGMRLGGLRSVHLFGCLVAAGWAAAFPLVSDLAVQRLWGTVAAPAYLLAGLAVLTLPRRWAGRVAAVIALFGAVLLPLGMLAAQGHHQSEVMVVERSAHLLLHTGTPYLPHPVKVSDFNPYLPTMVVFGLPRAALGSVGLVCRVLGDARIWFALSFLAFLTISWRLLRPSREYSALLPLGVLTGSPLIALMLSVGGVDLPLIGLCCLAMALAARGRAIATGLALALACTLKWTAWPALPVAVLLLWRLYGRRPAGRATLTAVLGGVAVILPFALTGLRNFLNQVIRFPLGLTSAHTPADSPLPGKVLADLGPAGHTVSMVLLVLGAAAVAGWLVLRPPTSAVAAADLLAGGLTLGFMLAPAGRFGYFALPAVLVIWPRLAARSWTGRLSGSPRTVESEGVAAVH</sequence>
<keyword evidence="3" id="KW-0808">Transferase</keyword>
<feature type="transmembrane region" description="Helical" evidence="9">
    <location>
        <begin position="338"/>
        <end position="358"/>
    </location>
</feature>
<feature type="transmembrane region" description="Helical" evidence="9">
    <location>
        <begin position="441"/>
        <end position="458"/>
    </location>
</feature>
<evidence type="ECO:0000256" key="9">
    <source>
        <dbReference type="SAM" id="Phobius"/>
    </source>
</evidence>
<keyword evidence="5 9" id="KW-1133">Transmembrane helix</keyword>
<evidence type="ECO:0000256" key="3">
    <source>
        <dbReference type="ARBA" id="ARBA00022679"/>
    </source>
</evidence>
<accession>A0A7W7R205</accession>
<keyword evidence="4 9" id="KW-0812">Transmembrane</keyword>
<protein>
    <recommendedName>
        <fullName evidence="12">DUF2029 domain-containing protein</fullName>
    </recommendedName>
</protein>
<evidence type="ECO:0000256" key="8">
    <source>
        <dbReference type="SAM" id="MobiDB-lite"/>
    </source>
</evidence>
<evidence type="ECO:0000313" key="11">
    <source>
        <dbReference type="Proteomes" id="UP000540506"/>
    </source>
</evidence>
<dbReference type="AlphaFoldDB" id="A0A7W7R205"/>
<keyword evidence="2" id="KW-1003">Cell membrane</keyword>
<evidence type="ECO:0000256" key="2">
    <source>
        <dbReference type="ARBA" id="ARBA00022475"/>
    </source>
</evidence>
<dbReference type="RefSeq" id="WP_184935970.1">
    <property type="nucleotide sequence ID" value="NZ_JACHJV010000001.1"/>
</dbReference>
<keyword evidence="11" id="KW-1185">Reference proteome</keyword>
<evidence type="ECO:0008006" key="12">
    <source>
        <dbReference type="Google" id="ProtNLM"/>
    </source>
</evidence>
<feature type="region of interest" description="Disordered" evidence="8">
    <location>
        <begin position="1"/>
        <end position="68"/>
    </location>
</feature>
<keyword evidence="6 9" id="KW-0472">Membrane</keyword>
<feature type="transmembrane region" description="Helical" evidence="9">
    <location>
        <begin position="225"/>
        <end position="244"/>
    </location>
</feature>
<evidence type="ECO:0000256" key="7">
    <source>
        <dbReference type="ARBA" id="ARBA00024033"/>
    </source>
</evidence>
<evidence type="ECO:0000256" key="1">
    <source>
        <dbReference type="ARBA" id="ARBA00004651"/>
    </source>
</evidence>
<evidence type="ECO:0000256" key="5">
    <source>
        <dbReference type="ARBA" id="ARBA00022989"/>
    </source>
</evidence>
<reference evidence="10 11" key="1">
    <citation type="submission" date="2020-08" db="EMBL/GenBank/DDBJ databases">
        <title>Sequencing the genomes of 1000 actinobacteria strains.</title>
        <authorList>
            <person name="Klenk H.-P."/>
        </authorList>
    </citation>
    <scope>NUCLEOTIDE SEQUENCE [LARGE SCALE GENOMIC DNA]</scope>
    <source>
        <strain evidence="10 11">DSM 41654</strain>
    </source>
</reference>
<feature type="transmembrane region" description="Helical" evidence="9">
    <location>
        <begin position="141"/>
        <end position="160"/>
    </location>
</feature>
<comment type="subcellular location">
    <subcellularLocation>
        <location evidence="1">Cell membrane</location>
        <topology evidence="1">Multi-pass membrane protein</topology>
    </subcellularLocation>
</comment>
<dbReference type="EMBL" id="JACHJV010000001">
    <property type="protein sequence ID" value="MBB4923943.1"/>
    <property type="molecule type" value="Genomic_DNA"/>
</dbReference>
<evidence type="ECO:0000256" key="4">
    <source>
        <dbReference type="ARBA" id="ARBA00022692"/>
    </source>
</evidence>
<dbReference type="Pfam" id="PF09594">
    <property type="entry name" value="GT87"/>
    <property type="match status" value="1"/>
</dbReference>
<proteinExistence type="inferred from homology"/>
<comment type="caution">
    <text evidence="10">The sequence shown here is derived from an EMBL/GenBank/DDBJ whole genome shotgun (WGS) entry which is preliminary data.</text>
</comment>
<feature type="transmembrane region" description="Helical" evidence="9">
    <location>
        <begin position="198"/>
        <end position="218"/>
    </location>
</feature>
<evidence type="ECO:0000256" key="6">
    <source>
        <dbReference type="ARBA" id="ARBA00023136"/>
    </source>
</evidence>
<dbReference type="GO" id="GO:0016758">
    <property type="term" value="F:hexosyltransferase activity"/>
    <property type="evidence" value="ECO:0007669"/>
    <property type="project" value="InterPro"/>
</dbReference>
<feature type="transmembrane region" description="Helical" evidence="9">
    <location>
        <begin position="113"/>
        <end position="134"/>
    </location>
</feature>
<feature type="transmembrane region" description="Helical" evidence="9">
    <location>
        <begin position="309"/>
        <end position="326"/>
    </location>
</feature>
<organism evidence="10 11">
    <name type="scientific">Kitasatospora kifunensis</name>
    <name type="common">Streptomyces kifunensis</name>
    <dbReference type="NCBI Taxonomy" id="58351"/>
    <lineage>
        <taxon>Bacteria</taxon>
        <taxon>Bacillati</taxon>
        <taxon>Actinomycetota</taxon>
        <taxon>Actinomycetes</taxon>
        <taxon>Kitasatosporales</taxon>
        <taxon>Streptomycetaceae</taxon>
        <taxon>Kitasatospora</taxon>
    </lineage>
</organism>
<evidence type="ECO:0000313" key="10">
    <source>
        <dbReference type="EMBL" id="MBB4923943.1"/>
    </source>
</evidence>
<name>A0A7W7R205_KITKI</name>
<dbReference type="InterPro" id="IPR018584">
    <property type="entry name" value="GT87"/>
</dbReference>
<dbReference type="Proteomes" id="UP000540506">
    <property type="component" value="Unassembled WGS sequence"/>
</dbReference>
<feature type="transmembrane region" description="Helical" evidence="9">
    <location>
        <begin position="390"/>
        <end position="411"/>
    </location>
</feature>
<gene>
    <name evidence="10" type="ORF">FHR34_002936</name>
</gene>
<dbReference type="GO" id="GO:0005886">
    <property type="term" value="C:plasma membrane"/>
    <property type="evidence" value="ECO:0007669"/>
    <property type="project" value="UniProtKB-SubCell"/>
</dbReference>
<comment type="similarity">
    <text evidence="7">Belongs to the glycosyltransferase 87 family.</text>
</comment>